<evidence type="ECO:0000313" key="1">
    <source>
        <dbReference type="EMBL" id="WZN63591.1"/>
    </source>
</evidence>
<name>A0AAX4PC61_9CHLO</name>
<dbReference type="Pfam" id="PF10084">
    <property type="entry name" value="DUF2322"/>
    <property type="match status" value="1"/>
</dbReference>
<dbReference type="EMBL" id="CP151508">
    <property type="protein sequence ID" value="WZN63591.1"/>
    <property type="molecule type" value="Genomic_DNA"/>
</dbReference>
<organism evidence="1 2">
    <name type="scientific">Chloropicon roscoffensis</name>
    <dbReference type="NCBI Taxonomy" id="1461544"/>
    <lineage>
        <taxon>Eukaryota</taxon>
        <taxon>Viridiplantae</taxon>
        <taxon>Chlorophyta</taxon>
        <taxon>Chloropicophyceae</taxon>
        <taxon>Chloropicales</taxon>
        <taxon>Chloropicaceae</taxon>
        <taxon>Chloropicon</taxon>
    </lineage>
</organism>
<reference evidence="1 2" key="1">
    <citation type="submission" date="2024-03" db="EMBL/GenBank/DDBJ databases">
        <title>Complete genome sequence of the green alga Chloropicon roscoffensis RCC1871.</title>
        <authorList>
            <person name="Lemieux C."/>
            <person name="Pombert J.-F."/>
            <person name="Otis C."/>
            <person name="Turmel M."/>
        </authorList>
    </citation>
    <scope>NUCLEOTIDE SEQUENCE [LARGE SCALE GENOMIC DNA]</scope>
    <source>
        <strain evidence="1 2">RCC1871</strain>
    </source>
</reference>
<dbReference type="InterPro" id="IPR016755">
    <property type="entry name" value="UCP019302"/>
</dbReference>
<protein>
    <submittedName>
        <fullName evidence="1">DUF2322 domain-containing protein</fullName>
    </submittedName>
</protein>
<dbReference type="AlphaFoldDB" id="A0AAX4PC61"/>
<evidence type="ECO:0000313" key="2">
    <source>
        <dbReference type="Proteomes" id="UP001472866"/>
    </source>
</evidence>
<proteinExistence type="predicted"/>
<keyword evidence="2" id="KW-1185">Reference proteome</keyword>
<gene>
    <name evidence="1" type="ORF">HKI87_08g51400</name>
</gene>
<sequence length="135" mass="14593">MAPLFSSSARVAGFRIGLKAPKRNFVAPCRGLKENLALLPAHEDVTSVSVTCVTGFEHEIPAKPGKLASVRIYTEIGQRFGGVLDVEAAVWGLAQYDEYVDEAREVLGSHPNIDLLLGVVEEGKGPYAVEISRQE</sequence>
<dbReference type="Proteomes" id="UP001472866">
    <property type="component" value="Chromosome 08"/>
</dbReference>
<accession>A0AAX4PC61</accession>